<accession>A0A673NAG5</accession>
<comment type="catalytic activity">
    <reaction evidence="1">
        <text>a 2'-deoxyribonucleoside 5'-diphosphate + ATP = a 2'-deoxyribonucleoside 5'-triphosphate + ADP</text>
        <dbReference type="Rhea" id="RHEA:44640"/>
        <dbReference type="ChEBI" id="CHEBI:30616"/>
        <dbReference type="ChEBI" id="CHEBI:61560"/>
        <dbReference type="ChEBI" id="CHEBI:73316"/>
        <dbReference type="ChEBI" id="CHEBI:456216"/>
        <dbReference type="EC" id="2.7.4.6"/>
    </reaction>
</comment>
<evidence type="ECO:0000313" key="22">
    <source>
        <dbReference type="Proteomes" id="UP000472270"/>
    </source>
</evidence>
<dbReference type="Gene3D" id="3.30.70.141">
    <property type="entry name" value="Nucleoside diphosphate kinase-like domain"/>
    <property type="match status" value="1"/>
</dbReference>
<dbReference type="GO" id="GO:0005758">
    <property type="term" value="C:mitochondrial intermembrane space"/>
    <property type="evidence" value="ECO:0007669"/>
    <property type="project" value="UniProtKB-SubCell"/>
</dbReference>
<evidence type="ECO:0000256" key="11">
    <source>
        <dbReference type="ARBA" id="ARBA00022777"/>
    </source>
</evidence>
<dbReference type="InterPro" id="IPR034907">
    <property type="entry name" value="NDK-like_dom"/>
</dbReference>
<evidence type="ECO:0000256" key="5">
    <source>
        <dbReference type="ARBA" id="ARBA00004316"/>
    </source>
</evidence>
<gene>
    <name evidence="21" type="primary">LOC107718576</name>
</gene>
<dbReference type="GO" id="GO:0006241">
    <property type="term" value="P:CTP biosynthetic process"/>
    <property type="evidence" value="ECO:0007669"/>
    <property type="project" value="InterPro"/>
</dbReference>
<evidence type="ECO:0000256" key="3">
    <source>
        <dbReference type="ARBA" id="ARBA00001946"/>
    </source>
</evidence>
<keyword evidence="15" id="KW-0966">Cell projection</keyword>
<comment type="subcellular location">
    <subcellularLocation>
        <location evidence="5">Cell projection</location>
    </subcellularLocation>
    <subcellularLocation>
        <location evidence="16">Mitochondrion intermembrane space</location>
        <topology evidence="16">Peripheral membrane protein</topology>
    </subcellularLocation>
    <subcellularLocation>
        <location evidence="4">Mitochondrion matrix</location>
    </subcellularLocation>
</comment>
<reference evidence="21" key="1">
    <citation type="submission" date="2025-08" db="UniProtKB">
        <authorList>
            <consortium name="Ensembl"/>
        </authorList>
    </citation>
    <scope>IDENTIFICATION</scope>
</reference>
<dbReference type="GO" id="GO:0004550">
    <property type="term" value="F:nucleoside diphosphate kinase activity"/>
    <property type="evidence" value="ECO:0007669"/>
    <property type="project" value="UniProtKB-EC"/>
</dbReference>
<evidence type="ECO:0000256" key="17">
    <source>
        <dbReference type="ARBA" id="ARBA00068134"/>
    </source>
</evidence>
<evidence type="ECO:0000256" key="9">
    <source>
        <dbReference type="ARBA" id="ARBA00022723"/>
    </source>
</evidence>
<keyword evidence="12" id="KW-0067">ATP-binding</keyword>
<evidence type="ECO:0000256" key="7">
    <source>
        <dbReference type="ARBA" id="ARBA00012966"/>
    </source>
</evidence>
<evidence type="ECO:0000256" key="4">
    <source>
        <dbReference type="ARBA" id="ARBA00004305"/>
    </source>
</evidence>
<evidence type="ECO:0000256" key="15">
    <source>
        <dbReference type="ARBA" id="ARBA00023273"/>
    </source>
</evidence>
<organism evidence="21 22">
    <name type="scientific">Sinocyclocheilus rhinocerous</name>
    <dbReference type="NCBI Taxonomy" id="307959"/>
    <lineage>
        <taxon>Eukaryota</taxon>
        <taxon>Metazoa</taxon>
        <taxon>Chordata</taxon>
        <taxon>Craniata</taxon>
        <taxon>Vertebrata</taxon>
        <taxon>Euteleostomi</taxon>
        <taxon>Actinopterygii</taxon>
        <taxon>Neopterygii</taxon>
        <taxon>Teleostei</taxon>
        <taxon>Ostariophysi</taxon>
        <taxon>Cypriniformes</taxon>
        <taxon>Cyprinidae</taxon>
        <taxon>Cyprininae</taxon>
        <taxon>Sinocyclocheilus</taxon>
    </lineage>
</organism>
<dbReference type="Ensembl" id="ENSSRHT00000102604.1">
    <property type="protein sequence ID" value="ENSSRHP00000099901.1"/>
    <property type="gene ID" value="ENSSRHG00000048979.1"/>
</dbReference>
<dbReference type="PRINTS" id="PR01243">
    <property type="entry name" value="NUCDPKINASE"/>
</dbReference>
<keyword evidence="13" id="KW-0460">Magnesium</keyword>
<dbReference type="InterPro" id="IPR036850">
    <property type="entry name" value="NDK-like_dom_sf"/>
</dbReference>
<keyword evidence="14" id="KW-0546">Nucleotide metabolism</keyword>
<evidence type="ECO:0000256" key="10">
    <source>
        <dbReference type="ARBA" id="ARBA00022741"/>
    </source>
</evidence>
<dbReference type="PROSITE" id="PS51374">
    <property type="entry name" value="NDPK_LIKE"/>
    <property type="match status" value="1"/>
</dbReference>
<dbReference type="RefSeq" id="XP_016381198.1">
    <property type="nucleotide sequence ID" value="XM_016525712.1"/>
</dbReference>
<dbReference type="GeneID" id="107718576"/>
<comment type="catalytic activity">
    <reaction evidence="2">
        <text>a ribonucleoside 5'-diphosphate + ATP = a ribonucleoside 5'-triphosphate + ADP</text>
        <dbReference type="Rhea" id="RHEA:18113"/>
        <dbReference type="ChEBI" id="CHEBI:30616"/>
        <dbReference type="ChEBI" id="CHEBI:57930"/>
        <dbReference type="ChEBI" id="CHEBI:61557"/>
        <dbReference type="ChEBI" id="CHEBI:456216"/>
        <dbReference type="EC" id="2.7.4.6"/>
    </reaction>
</comment>
<dbReference type="PANTHER" id="PTHR11349">
    <property type="entry name" value="NUCLEOSIDE DIPHOSPHATE KINASE"/>
    <property type="match status" value="1"/>
</dbReference>
<dbReference type="GO" id="GO:0006183">
    <property type="term" value="P:GTP biosynthetic process"/>
    <property type="evidence" value="ECO:0007669"/>
    <property type="project" value="InterPro"/>
</dbReference>
<evidence type="ECO:0000313" key="21">
    <source>
        <dbReference type="Ensembl" id="ENSSRHP00000099901.1"/>
    </source>
</evidence>
<keyword evidence="8" id="KW-0808">Transferase</keyword>
<keyword evidence="9" id="KW-0479">Metal-binding</keyword>
<keyword evidence="10" id="KW-0547">Nucleotide-binding</keyword>
<comment type="similarity">
    <text evidence="6 18 19">Belongs to the NDK family.</text>
</comment>
<evidence type="ECO:0000256" key="6">
    <source>
        <dbReference type="ARBA" id="ARBA00008142"/>
    </source>
</evidence>
<protein>
    <recommendedName>
        <fullName evidence="17">Nucleoside diphosphate kinase, mitochondrial</fullName>
        <ecNumber evidence="7">2.7.4.6</ecNumber>
    </recommendedName>
</protein>
<comment type="caution">
    <text evidence="18">Lacks conserved residue(s) required for the propagation of feature annotation.</text>
</comment>
<dbReference type="GO" id="GO:0006228">
    <property type="term" value="P:UTP biosynthetic process"/>
    <property type="evidence" value="ECO:0007669"/>
    <property type="project" value="InterPro"/>
</dbReference>
<proteinExistence type="inferred from homology"/>
<comment type="cofactor">
    <cofactor evidence="3">
        <name>Mg(2+)</name>
        <dbReference type="ChEBI" id="CHEBI:18420"/>
    </cofactor>
</comment>
<evidence type="ECO:0000256" key="14">
    <source>
        <dbReference type="ARBA" id="ARBA00023080"/>
    </source>
</evidence>
<keyword evidence="22" id="KW-1185">Reference proteome</keyword>
<evidence type="ECO:0000256" key="1">
    <source>
        <dbReference type="ARBA" id="ARBA00000082"/>
    </source>
</evidence>
<dbReference type="Proteomes" id="UP000472270">
    <property type="component" value="Unassembled WGS sequence"/>
</dbReference>
<evidence type="ECO:0000256" key="18">
    <source>
        <dbReference type="PROSITE-ProRule" id="PRU00706"/>
    </source>
</evidence>
<dbReference type="InterPro" id="IPR001564">
    <property type="entry name" value="Nucleoside_diP_kinase"/>
</dbReference>
<dbReference type="Pfam" id="PF00334">
    <property type="entry name" value="NDK"/>
    <property type="match status" value="1"/>
</dbReference>
<evidence type="ECO:0000256" key="19">
    <source>
        <dbReference type="RuleBase" id="RU004011"/>
    </source>
</evidence>
<keyword evidence="11" id="KW-0418">Kinase</keyword>
<dbReference type="SMART" id="SM00562">
    <property type="entry name" value="NDK"/>
    <property type="match status" value="1"/>
</dbReference>
<evidence type="ECO:0000256" key="13">
    <source>
        <dbReference type="ARBA" id="ARBA00022842"/>
    </source>
</evidence>
<dbReference type="SUPFAM" id="SSF54919">
    <property type="entry name" value="Nucleoside diphosphate kinase, NDK"/>
    <property type="match status" value="1"/>
</dbReference>
<evidence type="ECO:0000259" key="20">
    <source>
        <dbReference type="SMART" id="SM00562"/>
    </source>
</evidence>
<dbReference type="AlphaFoldDB" id="A0A673NAG5"/>
<dbReference type="FunFam" id="3.30.70.141:FF:000017">
    <property type="entry name" value="Nucleoside diphosphate kinase"/>
    <property type="match status" value="1"/>
</dbReference>
<dbReference type="GO" id="GO:0046872">
    <property type="term" value="F:metal ion binding"/>
    <property type="evidence" value="ECO:0007669"/>
    <property type="project" value="UniProtKB-KW"/>
</dbReference>
<dbReference type="CDD" id="cd04413">
    <property type="entry name" value="NDPk_I"/>
    <property type="match status" value="1"/>
</dbReference>
<dbReference type="GO" id="GO:0005759">
    <property type="term" value="C:mitochondrial matrix"/>
    <property type="evidence" value="ECO:0007669"/>
    <property type="project" value="UniProtKB-SubCell"/>
</dbReference>
<dbReference type="EC" id="2.7.4.6" evidence="7"/>
<evidence type="ECO:0000256" key="2">
    <source>
        <dbReference type="ARBA" id="ARBA00000937"/>
    </source>
</evidence>
<sequence length="235" mass="26647">MTAYARVTVRGLKPPQRSEVLELLKRYSVKFWDAFDLGGKMMAARFALCVHVARATTRSSTRILGHEHARSLSSDTDFSGIKERTLVAVKPDGVQRRLIGEVIKRFEQRGFRLVGLKMLPASDKLLAQHYVSLQRKPFYSSLLYYMTSGPIVAMVWEGHNVVRSSRMLVGSTDPAEAAPGTIRGDFSVHISSSFLVFLTGNDMALRELPRTDIQWPKKCSRLKMFECHYIRCCIF</sequence>
<reference evidence="21" key="2">
    <citation type="submission" date="2025-09" db="UniProtKB">
        <authorList>
            <consortium name="Ensembl"/>
        </authorList>
    </citation>
    <scope>IDENTIFICATION</scope>
</reference>
<feature type="domain" description="Nucleoside diphosphate kinase-like" evidence="20">
    <location>
        <begin position="82"/>
        <end position="215"/>
    </location>
</feature>
<evidence type="ECO:0000256" key="12">
    <source>
        <dbReference type="ARBA" id="ARBA00022840"/>
    </source>
</evidence>
<dbReference type="GO" id="GO:0042995">
    <property type="term" value="C:cell projection"/>
    <property type="evidence" value="ECO:0007669"/>
    <property type="project" value="UniProtKB-SubCell"/>
</dbReference>
<dbReference type="GO" id="GO:0005524">
    <property type="term" value="F:ATP binding"/>
    <property type="evidence" value="ECO:0007669"/>
    <property type="project" value="UniProtKB-KW"/>
</dbReference>
<evidence type="ECO:0000256" key="16">
    <source>
        <dbReference type="ARBA" id="ARBA00060410"/>
    </source>
</evidence>
<name>A0A673NAG5_9TELE</name>
<evidence type="ECO:0000256" key="8">
    <source>
        <dbReference type="ARBA" id="ARBA00022679"/>
    </source>
</evidence>